<dbReference type="RefSeq" id="WP_140738094.1">
    <property type="nucleotide sequence ID" value="NZ_RCZM01000002.1"/>
</dbReference>
<keyword evidence="3" id="KW-0378">Hydrolase</keyword>
<dbReference type="Pfam" id="PF01844">
    <property type="entry name" value="HNH"/>
    <property type="match status" value="1"/>
</dbReference>
<proteinExistence type="predicted"/>
<dbReference type="InterPro" id="IPR003615">
    <property type="entry name" value="HNH_nuc"/>
</dbReference>
<feature type="compositionally biased region" description="Basic residues" evidence="1">
    <location>
        <begin position="1"/>
        <end position="19"/>
    </location>
</feature>
<gene>
    <name evidence="3" type="ORF">EAH86_06905</name>
</gene>
<keyword evidence="3" id="KW-0255">Endonuclease</keyword>
<dbReference type="GO" id="GO:0004519">
    <property type="term" value="F:endonuclease activity"/>
    <property type="evidence" value="ECO:0007669"/>
    <property type="project" value="UniProtKB-KW"/>
</dbReference>
<comment type="caution">
    <text evidence="3">The sequence shown here is derived from an EMBL/GenBank/DDBJ whole genome shotgun (WGS) entry which is preliminary data.</text>
</comment>
<evidence type="ECO:0000259" key="2">
    <source>
        <dbReference type="SMART" id="SM00507"/>
    </source>
</evidence>
<accession>A0A502CZ62</accession>
<dbReference type="Gene3D" id="1.10.30.50">
    <property type="match status" value="1"/>
</dbReference>
<keyword evidence="4" id="KW-1185">Reference proteome</keyword>
<dbReference type="GO" id="GO:0003676">
    <property type="term" value="F:nucleic acid binding"/>
    <property type="evidence" value="ECO:0007669"/>
    <property type="project" value="InterPro"/>
</dbReference>
<name>A0A502CZ62_9MICO</name>
<evidence type="ECO:0000313" key="4">
    <source>
        <dbReference type="Proteomes" id="UP000317722"/>
    </source>
</evidence>
<dbReference type="Proteomes" id="UP000317722">
    <property type="component" value="Unassembled WGS sequence"/>
</dbReference>
<protein>
    <submittedName>
        <fullName evidence="3">HNH endonuclease</fullName>
    </submittedName>
</protein>
<dbReference type="AlphaFoldDB" id="A0A502CZ62"/>
<reference evidence="3 4" key="1">
    <citation type="journal article" date="2019" name="Environ. Microbiol.">
        <title>Species interactions and distinct microbial communities in high Arctic permafrost affected cryosols are associated with the CH4 and CO2 gas fluxes.</title>
        <authorList>
            <person name="Altshuler I."/>
            <person name="Hamel J."/>
            <person name="Turney S."/>
            <person name="Magnuson E."/>
            <person name="Levesque R."/>
            <person name="Greer C."/>
            <person name="Whyte L.G."/>
        </authorList>
    </citation>
    <scope>NUCLEOTIDE SEQUENCE [LARGE SCALE GENOMIC DNA]</scope>
    <source>
        <strain evidence="3 4">S9.3A</strain>
    </source>
</reference>
<dbReference type="EMBL" id="RCZM01000002">
    <property type="protein sequence ID" value="TPG18123.1"/>
    <property type="molecule type" value="Genomic_DNA"/>
</dbReference>
<dbReference type="CDD" id="cd00085">
    <property type="entry name" value="HNHc"/>
    <property type="match status" value="1"/>
</dbReference>
<feature type="region of interest" description="Disordered" evidence="1">
    <location>
        <begin position="1"/>
        <end position="22"/>
    </location>
</feature>
<dbReference type="InterPro" id="IPR002711">
    <property type="entry name" value="HNH"/>
</dbReference>
<sequence length="135" mass="15119">MAVNRSRRAVAARRRKRRMDRVEHDLSDEQWSALKKAWGGCAYCGATDKPLQRDCVLALSRGGRYTLDNIAPACPACNASKCNDEVTGWLRRKRLDERAFLERHVEIKTALAARFASEADLEPAPTEAVAVLPRP</sequence>
<organism evidence="3 4">
    <name type="scientific">Pedococcus bigeumensis</name>
    <dbReference type="NCBI Taxonomy" id="433644"/>
    <lineage>
        <taxon>Bacteria</taxon>
        <taxon>Bacillati</taxon>
        <taxon>Actinomycetota</taxon>
        <taxon>Actinomycetes</taxon>
        <taxon>Micrococcales</taxon>
        <taxon>Intrasporangiaceae</taxon>
        <taxon>Pedococcus</taxon>
    </lineage>
</organism>
<feature type="domain" description="HNH nuclease" evidence="2">
    <location>
        <begin position="29"/>
        <end position="79"/>
    </location>
</feature>
<keyword evidence="3" id="KW-0540">Nuclease</keyword>
<dbReference type="SMART" id="SM00507">
    <property type="entry name" value="HNHc"/>
    <property type="match status" value="1"/>
</dbReference>
<evidence type="ECO:0000256" key="1">
    <source>
        <dbReference type="SAM" id="MobiDB-lite"/>
    </source>
</evidence>
<dbReference type="OrthoDB" id="9802901at2"/>
<dbReference type="GO" id="GO:0008270">
    <property type="term" value="F:zinc ion binding"/>
    <property type="evidence" value="ECO:0007669"/>
    <property type="project" value="InterPro"/>
</dbReference>
<evidence type="ECO:0000313" key="3">
    <source>
        <dbReference type="EMBL" id="TPG18123.1"/>
    </source>
</evidence>